<feature type="transmembrane region" description="Helical" evidence="1">
    <location>
        <begin position="52"/>
        <end position="72"/>
    </location>
</feature>
<evidence type="ECO:0000256" key="1">
    <source>
        <dbReference type="SAM" id="Phobius"/>
    </source>
</evidence>
<keyword evidence="1" id="KW-0472">Membrane</keyword>
<gene>
    <name evidence="2" type="ORF">SAMN05216244_2460</name>
</gene>
<proteinExistence type="predicted"/>
<feature type="transmembrane region" description="Helical" evidence="1">
    <location>
        <begin position="128"/>
        <end position="147"/>
    </location>
</feature>
<evidence type="ECO:0000313" key="3">
    <source>
        <dbReference type="Proteomes" id="UP000182347"/>
    </source>
</evidence>
<dbReference type="AlphaFoldDB" id="A0A1G9T768"/>
<keyword evidence="3" id="KW-1185">Reference proteome</keyword>
<feature type="transmembrane region" description="Helical" evidence="1">
    <location>
        <begin position="98"/>
        <end position="116"/>
    </location>
</feature>
<dbReference type="OrthoDB" id="2842823at2"/>
<reference evidence="3" key="1">
    <citation type="submission" date="2016-10" db="EMBL/GenBank/DDBJ databases">
        <authorList>
            <person name="Varghese N."/>
            <person name="Submissions S."/>
        </authorList>
    </citation>
    <scope>NUCLEOTIDE SEQUENCE [LARGE SCALE GENOMIC DNA]</scope>
    <source>
        <strain evidence="3">CGMCC 1.6199</strain>
    </source>
</reference>
<accession>A0A1G9T768</accession>
<dbReference type="EMBL" id="FNHF01000003">
    <property type="protein sequence ID" value="SDM43460.1"/>
    <property type="molecule type" value="Genomic_DNA"/>
</dbReference>
<feature type="transmembrane region" description="Helical" evidence="1">
    <location>
        <begin position="12"/>
        <end position="40"/>
    </location>
</feature>
<sequence length="277" mass="32846">MEFFGGFSLVIAYLILLILPDHWIGLLTSFLFCISGVLILKEKGERWFENKWFKGYICVLFFLLLINVSGFLTDMKEDWFVPSDAVYVRQFHNQYIEMFYLFLPFITLIVFVRCYFSSKKYWFKRWHFTIWALLLFIGCNIALLNHYQYVDETAIHSKGLFSSTTLSLDEIERMDINPKIKTLYNRGGSEKSFNFDLYFVSQEGRDITFGNMFLNEKDIHGVVMLLDKLENSNREIETVVNRPMFMSYEMSSILEQRLNSLDEEVANLFRENVLVSY</sequence>
<evidence type="ECO:0000313" key="2">
    <source>
        <dbReference type="EMBL" id="SDM43460.1"/>
    </source>
</evidence>
<dbReference type="Proteomes" id="UP000182347">
    <property type="component" value="Unassembled WGS sequence"/>
</dbReference>
<protein>
    <submittedName>
        <fullName evidence="2">Uncharacterized protein</fullName>
    </submittedName>
</protein>
<keyword evidence="1" id="KW-1133">Transmembrane helix</keyword>
<keyword evidence="1" id="KW-0812">Transmembrane</keyword>
<dbReference type="RefSeq" id="WP_074599404.1">
    <property type="nucleotide sequence ID" value="NZ_FNHF01000003.1"/>
</dbReference>
<name>A0A1G9T768_9BACI</name>
<organism evidence="2 3">
    <name type="scientific">Sediminibacillus halophilus</name>
    <dbReference type="NCBI Taxonomy" id="482461"/>
    <lineage>
        <taxon>Bacteria</taxon>
        <taxon>Bacillati</taxon>
        <taxon>Bacillota</taxon>
        <taxon>Bacilli</taxon>
        <taxon>Bacillales</taxon>
        <taxon>Bacillaceae</taxon>
        <taxon>Sediminibacillus</taxon>
    </lineage>
</organism>
<dbReference type="STRING" id="482461.SAMN05216244_2460"/>